<evidence type="ECO:0000256" key="5">
    <source>
        <dbReference type="PIRSR" id="PIRSR018169-1"/>
    </source>
</evidence>
<proteinExistence type="inferred from homology"/>
<dbReference type="GO" id="GO:0016042">
    <property type="term" value="P:lipid catabolic process"/>
    <property type="evidence" value="ECO:0007669"/>
    <property type="project" value="UniProtKB-KW"/>
</dbReference>
<protein>
    <recommendedName>
        <fullName evidence="4">Putative phospholipase</fullName>
        <ecNumber evidence="4">3.1.1.47</ecNumber>
    </recommendedName>
</protein>
<dbReference type="SUPFAM" id="SSF53474">
    <property type="entry name" value="alpha/beta-Hydrolases"/>
    <property type="match status" value="1"/>
</dbReference>
<keyword evidence="7" id="KW-1185">Reference proteome</keyword>
<dbReference type="PANTHER" id="PTHR10272:SF11">
    <property type="entry name" value="PHOSPHOLIPASE-RELATED"/>
    <property type="match status" value="1"/>
</dbReference>
<name>A0A6A6ITL9_9PLEO</name>
<dbReference type="Gene3D" id="3.40.50.1820">
    <property type="entry name" value="alpha/beta hydrolase"/>
    <property type="match status" value="1"/>
</dbReference>
<dbReference type="EMBL" id="ML987191">
    <property type="protein sequence ID" value="KAF2253689.1"/>
    <property type="molecule type" value="Genomic_DNA"/>
</dbReference>
<feature type="active site" description="Charge relay system" evidence="5">
    <location>
        <position position="351"/>
    </location>
</feature>
<accession>A0A6A6ITL9</accession>
<dbReference type="Proteomes" id="UP000800094">
    <property type="component" value="Unassembled WGS sequence"/>
</dbReference>
<comment type="catalytic activity">
    <reaction evidence="4">
        <text>a 1-O-alkyl-2-acetyl-sn-glycero-3-phosphocholine + H2O = a 1-O-alkyl-sn-glycero-3-phosphocholine + acetate + H(+)</text>
        <dbReference type="Rhea" id="RHEA:17777"/>
        <dbReference type="ChEBI" id="CHEBI:15377"/>
        <dbReference type="ChEBI" id="CHEBI:15378"/>
        <dbReference type="ChEBI" id="CHEBI:30089"/>
        <dbReference type="ChEBI" id="CHEBI:30909"/>
        <dbReference type="ChEBI" id="CHEBI:36707"/>
        <dbReference type="EC" id="3.1.1.47"/>
    </reaction>
</comment>
<feature type="active site" description="Nucleophile" evidence="5">
    <location>
        <position position="324"/>
    </location>
</feature>
<feature type="active site" description="Charge relay system" evidence="5">
    <location>
        <position position="412"/>
    </location>
</feature>
<sequence length="499" mass="54342">MPRFRFRRPLSRRILLYTSASLLFLLLVTSLTPIISPLPPYTGQYEVGILDLETAVPRRAVHSAVLKETGEKAFELATLALTLYYPSALPSSPAQPWARPWLPQPVSLVGTGYARLVGVRFAPLQALVTFFLWAFGANTVIPGVVDAPVLMGANATWVGNGNGNGEGLGKLRGVEDEGRGLRTMDEERTLPCVVFTHGMAGMSQSYSHYLGSIASHGYVVAAVEHRDGSGPGSIVHYPDGGERYVWHIKLEDLEAELPMTLSELKAAQLTFREAEIQETIRLLRLLNAGHGHLLQNLKPDSPRESLPGFANRLNMSAVTVAGHSYGATGALQVLKNAPSEPMPVNGAIVLDPGKGSGLLNKDVDVPALVIDSGEWTEKQVEFYGEGWHFDVVRKLVDTTKKGWFMTLTGSAHPSCTDAPLIVPWIMKLATGTTLNAKVALEEYISTSVRFLEYLRDGEKKELLRSDVTSPEGPLGDAEKRVKIKGKHGADWEVHVTPEA</sequence>
<evidence type="ECO:0000313" key="6">
    <source>
        <dbReference type="EMBL" id="KAF2253689.1"/>
    </source>
</evidence>
<dbReference type="Pfam" id="PF03403">
    <property type="entry name" value="PAF-AH_p_II"/>
    <property type="match status" value="1"/>
</dbReference>
<dbReference type="PANTHER" id="PTHR10272">
    <property type="entry name" value="PLATELET-ACTIVATING FACTOR ACETYLHYDROLASE"/>
    <property type="match status" value="1"/>
</dbReference>
<dbReference type="InterPro" id="IPR029058">
    <property type="entry name" value="AB_hydrolase_fold"/>
</dbReference>
<evidence type="ECO:0000256" key="4">
    <source>
        <dbReference type="PIRNR" id="PIRNR018169"/>
    </source>
</evidence>
<gene>
    <name evidence="6" type="ORF">BU26DRAFT_450675</name>
</gene>
<dbReference type="GeneID" id="54578079"/>
<comment type="similarity">
    <text evidence="4">Belongs to the serine esterase family.</text>
</comment>
<keyword evidence="3 4" id="KW-0443">Lipid metabolism</keyword>
<keyword evidence="1 4" id="KW-0378">Hydrolase</keyword>
<dbReference type="GO" id="GO:0003847">
    <property type="term" value="F:1-alkyl-2-acetylglycerophosphocholine esterase activity"/>
    <property type="evidence" value="ECO:0007669"/>
    <property type="project" value="UniProtKB-UniRule"/>
</dbReference>
<keyword evidence="2 4" id="KW-0442">Lipid degradation</keyword>
<dbReference type="PIRSF" id="PIRSF018169">
    <property type="entry name" value="PAF_acetylhydrolase"/>
    <property type="match status" value="1"/>
</dbReference>
<dbReference type="AlphaFoldDB" id="A0A6A6ITL9"/>
<evidence type="ECO:0000313" key="7">
    <source>
        <dbReference type="Proteomes" id="UP000800094"/>
    </source>
</evidence>
<dbReference type="InterPro" id="IPR016715">
    <property type="entry name" value="PAF_acetylhydro_eukaryote"/>
</dbReference>
<reference evidence="6" key="1">
    <citation type="journal article" date="2020" name="Stud. Mycol.">
        <title>101 Dothideomycetes genomes: a test case for predicting lifestyles and emergence of pathogens.</title>
        <authorList>
            <person name="Haridas S."/>
            <person name="Albert R."/>
            <person name="Binder M."/>
            <person name="Bloem J."/>
            <person name="Labutti K."/>
            <person name="Salamov A."/>
            <person name="Andreopoulos B."/>
            <person name="Baker S."/>
            <person name="Barry K."/>
            <person name="Bills G."/>
            <person name="Bluhm B."/>
            <person name="Cannon C."/>
            <person name="Castanera R."/>
            <person name="Culley D."/>
            <person name="Daum C."/>
            <person name="Ezra D."/>
            <person name="Gonzalez J."/>
            <person name="Henrissat B."/>
            <person name="Kuo A."/>
            <person name="Liang C."/>
            <person name="Lipzen A."/>
            <person name="Lutzoni F."/>
            <person name="Magnuson J."/>
            <person name="Mondo S."/>
            <person name="Nolan M."/>
            <person name="Ohm R."/>
            <person name="Pangilinan J."/>
            <person name="Park H.-J."/>
            <person name="Ramirez L."/>
            <person name="Alfaro M."/>
            <person name="Sun H."/>
            <person name="Tritt A."/>
            <person name="Yoshinaga Y."/>
            <person name="Zwiers L.-H."/>
            <person name="Turgeon B."/>
            <person name="Goodwin S."/>
            <person name="Spatafora J."/>
            <person name="Crous P."/>
            <person name="Grigoriev I."/>
        </authorList>
    </citation>
    <scope>NUCLEOTIDE SEQUENCE</scope>
    <source>
        <strain evidence="6">CBS 122368</strain>
    </source>
</reference>
<evidence type="ECO:0000256" key="2">
    <source>
        <dbReference type="ARBA" id="ARBA00022963"/>
    </source>
</evidence>
<evidence type="ECO:0000256" key="3">
    <source>
        <dbReference type="ARBA" id="ARBA00023098"/>
    </source>
</evidence>
<dbReference type="EC" id="3.1.1.47" evidence="4"/>
<organism evidence="6 7">
    <name type="scientific">Trematosphaeria pertusa</name>
    <dbReference type="NCBI Taxonomy" id="390896"/>
    <lineage>
        <taxon>Eukaryota</taxon>
        <taxon>Fungi</taxon>
        <taxon>Dikarya</taxon>
        <taxon>Ascomycota</taxon>
        <taxon>Pezizomycotina</taxon>
        <taxon>Dothideomycetes</taxon>
        <taxon>Pleosporomycetidae</taxon>
        <taxon>Pleosporales</taxon>
        <taxon>Massarineae</taxon>
        <taxon>Trematosphaeriaceae</taxon>
        <taxon>Trematosphaeria</taxon>
    </lineage>
</organism>
<evidence type="ECO:0000256" key="1">
    <source>
        <dbReference type="ARBA" id="ARBA00022801"/>
    </source>
</evidence>
<dbReference type="OrthoDB" id="2363873at2759"/>
<dbReference type="RefSeq" id="XP_033688693.1">
    <property type="nucleotide sequence ID" value="XM_033824749.1"/>
</dbReference>